<dbReference type="Proteomes" id="UP000734854">
    <property type="component" value="Unassembled WGS sequence"/>
</dbReference>
<gene>
    <name evidence="1" type="ORF">ZIOFF_016143</name>
</gene>
<dbReference type="OrthoDB" id="4237at2759"/>
<sequence>MAMAYAAFPSYKLAQGSGFLQQRIMCVRKKDKERDLHHPFEVVEITPPPRNLGIRCFPSNIHCGESVTIEGQAYTVSAVTHRYQLRKGKYEPREKRLDVQRTGRYILNLYLNDLLQKS</sequence>
<dbReference type="EMBL" id="JACMSC010000004">
    <property type="protein sequence ID" value="KAG6526166.1"/>
    <property type="molecule type" value="Genomic_DNA"/>
</dbReference>
<dbReference type="PANTHER" id="PTHR36397:SF1">
    <property type="entry name" value="OS04G0482900 PROTEIN"/>
    <property type="match status" value="1"/>
</dbReference>
<keyword evidence="2" id="KW-1185">Reference proteome</keyword>
<accession>A0A8J5HJJ7</accession>
<dbReference type="PANTHER" id="PTHR36397">
    <property type="entry name" value="OSJNBA0081L15.1 PROTEIN"/>
    <property type="match status" value="1"/>
</dbReference>
<evidence type="ECO:0000313" key="1">
    <source>
        <dbReference type="EMBL" id="KAG6526166.1"/>
    </source>
</evidence>
<dbReference type="AlphaFoldDB" id="A0A8J5HJJ7"/>
<protein>
    <submittedName>
        <fullName evidence="1">Uncharacterized protein</fullName>
    </submittedName>
</protein>
<comment type="caution">
    <text evidence="1">The sequence shown here is derived from an EMBL/GenBank/DDBJ whole genome shotgun (WGS) entry which is preliminary data.</text>
</comment>
<name>A0A8J5HJJ7_ZINOF</name>
<organism evidence="1 2">
    <name type="scientific">Zingiber officinale</name>
    <name type="common">Ginger</name>
    <name type="synonym">Amomum zingiber</name>
    <dbReference type="NCBI Taxonomy" id="94328"/>
    <lineage>
        <taxon>Eukaryota</taxon>
        <taxon>Viridiplantae</taxon>
        <taxon>Streptophyta</taxon>
        <taxon>Embryophyta</taxon>
        <taxon>Tracheophyta</taxon>
        <taxon>Spermatophyta</taxon>
        <taxon>Magnoliopsida</taxon>
        <taxon>Liliopsida</taxon>
        <taxon>Zingiberales</taxon>
        <taxon>Zingiberaceae</taxon>
        <taxon>Zingiber</taxon>
    </lineage>
</organism>
<proteinExistence type="predicted"/>
<evidence type="ECO:0000313" key="2">
    <source>
        <dbReference type="Proteomes" id="UP000734854"/>
    </source>
</evidence>
<reference evidence="1 2" key="1">
    <citation type="submission" date="2020-08" db="EMBL/GenBank/DDBJ databases">
        <title>Plant Genome Project.</title>
        <authorList>
            <person name="Zhang R.-G."/>
        </authorList>
    </citation>
    <scope>NUCLEOTIDE SEQUENCE [LARGE SCALE GENOMIC DNA]</scope>
    <source>
        <tissue evidence="1">Rhizome</tissue>
    </source>
</reference>